<evidence type="ECO:0000313" key="3">
    <source>
        <dbReference type="EMBL" id="CAB4210871.1"/>
    </source>
</evidence>
<dbReference type="Pfam" id="PF05069">
    <property type="entry name" value="Phage_tail_S"/>
    <property type="match status" value="1"/>
</dbReference>
<evidence type="ECO:0000313" key="1">
    <source>
        <dbReference type="EMBL" id="CAB4170096.1"/>
    </source>
</evidence>
<sequence length="160" mass="18022">MGAVQVDALFEDKDVAAFIKNMKKRLSQVEGAEKKFVGLLSAVVFRDVISHFEKQEGPDGAWAPWSDSYREHMEKIGRAGNQILQFSGRMRQNFKPGNYRGTKEGPLWFNDAQTQTGFPYAFAHNEGGSRLPKREFMFLGDDAVEDISKITLGFLLEEGV</sequence>
<dbReference type="EMBL" id="LR796854">
    <property type="protein sequence ID" value="CAB4170096.1"/>
    <property type="molecule type" value="Genomic_DNA"/>
</dbReference>
<dbReference type="EMBL" id="LR797363">
    <property type="protein sequence ID" value="CAB4210871.1"/>
    <property type="molecule type" value="Genomic_DNA"/>
</dbReference>
<proteinExistence type="predicted"/>
<name>A0A6J5RPT4_9CAUD</name>
<dbReference type="InterPro" id="IPR006522">
    <property type="entry name" value="Phage_virion_morphogenesis"/>
</dbReference>
<evidence type="ECO:0000313" key="2">
    <source>
        <dbReference type="EMBL" id="CAB4198032.1"/>
    </source>
</evidence>
<accession>A0A6J5RPT4</accession>
<dbReference type="EMBL" id="LR797267">
    <property type="protein sequence ID" value="CAB4198032.1"/>
    <property type="molecule type" value="Genomic_DNA"/>
</dbReference>
<reference evidence="2" key="1">
    <citation type="submission" date="2020-05" db="EMBL/GenBank/DDBJ databases">
        <authorList>
            <person name="Chiriac C."/>
            <person name="Salcher M."/>
            <person name="Ghai R."/>
            <person name="Kavagutti S V."/>
        </authorList>
    </citation>
    <scope>NUCLEOTIDE SEQUENCE</scope>
</reference>
<protein>
    <submittedName>
        <fullName evidence="2">Phage virion morphogensis protein</fullName>
    </submittedName>
</protein>
<organism evidence="2">
    <name type="scientific">uncultured Caudovirales phage</name>
    <dbReference type="NCBI Taxonomy" id="2100421"/>
    <lineage>
        <taxon>Viruses</taxon>
        <taxon>Duplodnaviria</taxon>
        <taxon>Heunggongvirae</taxon>
        <taxon>Uroviricota</taxon>
        <taxon>Caudoviricetes</taxon>
        <taxon>Peduoviridae</taxon>
        <taxon>Maltschvirus</taxon>
        <taxon>Maltschvirus maltsch</taxon>
    </lineage>
</organism>
<gene>
    <name evidence="2" type="ORF">UFOVP1318_50</name>
    <name evidence="3" type="ORF">UFOVP1430_52</name>
    <name evidence="1" type="ORF">UFOVP903_54</name>
</gene>